<dbReference type="GO" id="GO:0002949">
    <property type="term" value="P:tRNA threonylcarbamoyladenosine modification"/>
    <property type="evidence" value="ECO:0007669"/>
    <property type="project" value="InterPro"/>
</dbReference>
<protein>
    <submittedName>
        <fullName evidence="2">tRNA (Adenosine(37)-N6)-threonylcarbamoyltransferase complex dimerization subunit type 1 TsaB</fullName>
    </submittedName>
</protein>
<dbReference type="Proteomes" id="UP000563151">
    <property type="component" value="Unassembled WGS sequence"/>
</dbReference>
<comment type="caution">
    <text evidence="2">The sequence shown here is derived from an EMBL/GenBank/DDBJ whole genome shotgun (WGS) entry which is preliminary data.</text>
</comment>
<keyword evidence="3" id="KW-1185">Reference proteome</keyword>
<dbReference type="NCBIfam" id="TIGR03725">
    <property type="entry name" value="T6A_YeaZ"/>
    <property type="match status" value="1"/>
</dbReference>
<dbReference type="EMBL" id="JAAZWO010000049">
    <property type="protein sequence ID" value="MBC2400108.1"/>
    <property type="molecule type" value="Genomic_DNA"/>
</dbReference>
<dbReference type="InterPro" id="IPR022496">
    <property type="entry name" value="T6A_TsaB"/>
</dbReference>
<sequence>MRILSLDSATESASCSIVEDTKTLGEITFNYKKQHSVILMNMIDSLLKNLNLTIDSIDGFVVSKGPGSFTGLRIGSATIKGLSQGTSKPFVGISSLDALAYNMAYTPGIVCPILDALRNNVYTALYTFTGEKLEKITDYMIISVDELISILSEKNEPVCFIGDATFKFKDKLKNSLIETTFAPTHLNLVRSSSLGEIGLELLKEGSKDDLLTFAPIYLRKSQAEREYEKKHGADINE</sequence>
<evidence type="ECO:0000313" key="2">
    <source>
        <dbReference type="EMBL" id="MBC2400108.1"/>
    </source>
</evidence>
<evidence type="ECO:0000259" key="1">
    <source>
        <dbReference type="Pfam" id="PF00814"/>
    </source>
</evidence>
<feature type="domain" description="Gcp-like" evidence="1">
    <location>
        <begin position="24"/>
        <end position="226"/>
    </location>
</feature>
<dbReference type="AlphaFoldDB" id="A0A923EBL8"/>
<dbReference type="PANTHER" id="PTHR11735:SF11">
    <property type="entry name" value="TRNA THREONYLCARBAMOYLADENOSINE BIOSYNTHESIS PROTEIN TSAB"/>
    <property type="match status" value="1"/>
</dbReference>
<dbReference type="Pfam" id="PF00814">
    <property type="entry name" value="TsaD"/>
    <property type="match status" value="1"/>
</dbReference>
<dbReference type="CDD" id="cd24032">
    <property type="entry name" value="ASKHA_NBD_TsaB"/>
    <property type="match status" value="1"/>
</dbReference>
<reference evidence="2 3" key="1">
    <citation type="submission" date="2020-04" db="EMBL/GenBank/DDBJ databases">
        <title>Genomic insights into acetone-butanol-ethanol (ABE) fermentation by sequencing solventogenic clostridia strains.</title>
        <authorList>
            <person name="Brown S."/>
        </authorList>
    </citation>
    <scope>NUCLEOTIDE SEQUENCE [LARGE SCALE GENOMIC DNA]</scope>
    <source>
        <strain evidence="2 3">DJ011</strain>
    </source>
</reference>
<name>A0A923EBL8_CLOTT</name>
<dbReference type="InterPro" id="IPR043129">
    <property type="entry name" value="ATPase_NBD"/>
</dbReference>
<evidence type="ECO:0000313" key="3">
    <source>
        <dbReference type="Proteomes" id="UP000563151"/>
    </source>
</evidence>
<dbReference type="GO" id="GO:0005829">
    <property type="term" value="C:cytosol"/>
    <property type="evidence" value="ECO:0007669"/>
    <property type="project" value="TreeGrafter"/>
</dbReference>
<proteinExistence type="predicted"/>
<accession>A0A923EBL8</accession>
<dbReference type="PANTHER" id="PTHR11735">
    <property type="entry name" value="TRNA N6-ADENOSINE THREONYLCARBAMOYLTRANSFERASE"/>
    <property type="match status" value="1"/>
</dbReference>
<gene>
    <name evidence="2" type="primary">tsaB</name>
    <name evidence="2" type="ORF">HGG79_20480</name>
</gene>
<dbReference type="InterPro" id="IPR000905">
    <property type="entry name" value="Gcp-like_dom"/>
</dbReference>
<organism evidence="2 3">
    <name type="scientific">Clostridium tetanomorphum</name>
    <dbReference type="NCBI Taxonomy" id="1553"/>
    <lineage>
        <taxon>Bacteria</taxon>
        <taxon>Bacillati</taxon>
        <taxon>Bacillota</taxon>
        <taxon>Clostridia</taxon>
        <taxon>Eubacteriales</taxon>
        <taxon>Clostridiaceae</taxon>
        <taxon>Clostridium</taxon>
    </lineage>
</organism>
<dbReference type="SUPFAM" id="SSF53067">
    <property type="entry name" value="Actin-like ATPase domain"/>
    <property type="match status" value="2"/>
</dbReference>
<dbReference type="Gene3D" id="3.30.420.40">
    <property type="match status" value="2"/>
</dbReference>
<dbReference type="RefSeq" id="WP_035145193.1">
    <property type="nucleotide sequence ID" value="NZ_JAAZWO010000049.1"/>
</dbReference>